<dbReference type="RefSeq" id="WP_353438790.1">
    <property type="nucleotide sequence ID" value="NZ_CP099959.1"/>
</dbReference>
<dbReference type="EMBL" id="CP099959">
    <property type="protein sequence ID" value="XCC57708.1"/>
    <property type="molecule type" value="Genomic_DNA"/>
</dbReference>
<name>A0AAU8A2Q8_9BURK</name>
<evidence type="ECO:0008006" key="3">
    <source>
        <dbReference type="Google" id="ProtNLM"/>
    </source>
</evidence>
<gene>
    <name evidence="2" type="ORF">NKE59_09555</name>
</gene>
<evidence type="ECO:0000256" key="1">
    <source>
        <dbReference type="SAM" id="Coils"/>
    </source>
</evidence>
<sequence>MMDKRYESKEQHIAELTIKNRRLANRAKAMEKLITGWNEANTLLVAKLKPKLSLKDYEKSINYQPSGSFKLIW</sequence>
<keyword evidence="1" id="KW-0175">Coiled coil</keyword>
<proteinExistence type="predicted"/>
<accession>A0AAU8A2Q8</accession>
<organism evidence="2">
    <name type="scientific">Polynucleobacter sp. UK-FUSCHL-C3</name>
    <dbReference type="NCBI Taxonomy" id="2955208"/>
    <lineage>
        <taxon>Bacteria</taxon>
        <taxon>Pseudomonadati</taxon>
        <taxon>Pseudomonadota</taxon>
        <taxon>Betaproteobacteria</taxon>
        <taxon>Burkholderiales</taxon>
        <taxon>Burkholderiaceae</taxon>
        <taxon>Polynucleobacter</taxon>
    </lineage>
</organism>
<evidence type="ECO:0000313" key="2">
    <source>
        <dbReference type="EMBL" id="XCC57708.1"/>
    </source>
</evidence>
<reference evidence="2" key="1">
    <citation type="submission" date="2022-06" db="EMBL/GenBank/DDBJ databases">
        <title>New Polynucleobacter species.</title>
        <authorList>
            <person name="Hahn M.W."/>
        </authorList>
    </citation>
    <scope>NUCLEOTIDE SEQUENCE</scope>
    <source>
        <strain evidence="2">UK-FUSCHL-C3</strain>
    </source>
</reference>
<protein>
    <recommendedName>
        <fullName evidence="3">Transposase</fullName>
    </recommendedName>
</protein>
<dbReference type="AlphaFoldDB" id="A0AAU8A2Q8"/>
<feature type="coiled-coil region" evidence="1">
    <location>
        <begin position="6"/>
        <end position="33"/>
    </location>
</feature>